<evidence type="ECO:0000256" key="1">
    <source>
        <dbReference type="SAM" id="MobiDB-lite"/>
    </source>
</evidence>
<dbReference type="Proteomes" id="UP000192455">
    <property type="component" value="Unassembled WGS sequence"/>
</dbReference>
<keyword evidence="2" id="KW-1133">Transmembrane helix</keyword>
<keyword evidence="2" id="KW-0812">Transmembrane</keyword>
<name>A0A1R3XBM3_9RHOB</name>
<keyword evidence="2" id="KW-0472">Membrane</keyword>
<dbReference type="STRING" id="515897.SAMN05421849_2468"/>
<protein>
    <submittedName>
        <fullName evidence="3">Uncharacterized protein</fullName>
    </submittedName>
</protein>
<feature type="transmembrane region" description="Helical" evidence="2">
    <location>
        <begin position="109"/>
        <end position="131"/>
    </location>
</feature>
<keyword evidence="4" id="KW-1185">Reference proteome</keyword>
<dbReference type="RefSeq" id="WP_076650353.1">
    <property type="nucleotide sequence ID" value="NZ_FTPS01000003.1"/>
</dbReference>
<feature type="transmembrane region" description="Helical" evidence="2">
    <location>
        <begin position="27"/>
        <end position="51"/>
    </location>
</feature>
<feature type="compositionally biased region" description="Basic and acidic residues" evidence="1">
    <location>
        <begin position="176"/>
        <end position="190"/>
    </location>
</feature>
<feature type="region of interest" description="Disordered" evidence="1">
    <location>
        <begin position="151"/>
        <end position="190"/>
    </location>
</feature>
<evidence type="ECO:0000313" key="4">
    <source>
        <dbReference type="Proteomes" id="UP000192455"/>
    </source>
</evidence>
<feature type="transmembrane region" description="Helical" evidence="2">
    <location>
        <begin position="63"/>
        <end position="89"/>
    </location>
</feature>
<gene>
    <name evidence="3" type="ORF">SAMN05421849_2468</name>
</gene>
<feature type="transmembrane region" description="Helical" evidence="2">
    <location>
        <begin position="198"/>
        <end position="221"/>
    </location>
</feature>
<dbReference type="OrthoDB" id="7032238at2"/>
<feature type="compositionally biased region" description="Polar residues" evidence="1">
    <location>
        <begin position="158"/>
        <end position="174"/>
    </location>
</feature>
<evidence type="ECO:0000256" key="2">
    <source>
        <dbReference type="SAM" id="Phobius"/>
    </source>
</evidence>
<proteinExistence type="predicted"/>
<accession>A0A1R3XBM3</accession>
<dbReference type="AlphaFoldDB" id="A0A1R3XBM3"/>
<dbReference type="EMBL" id="FTPS01000003">
    <property type="protein sequence ID" value="SIT86949.1"/>
    <property type="molecule type" value="Genomic_DNA"/>
</dbReference>
<organism evidence="3 4">
    <name type="scientific">Pontibaca methylaminivorans</name>
    <dbReference type="NCBI Taxonomy" id="515897"/>
    <lineage>
        <taxon>Bacteria</taxon>
        <taxon>Pseudomonadati</taxon>
        <taxon>Pseudomonadota</taxon>
        <taxon>Alphaproteobacteria</taxon>
        <taxon>Rhodobacterales</taxon>
        <taxon>Roseobacteraceae</taxon>
        <taxon>Pontibaca</taxon>
    </lineage>
</organism>
<evidence type="ECO:0000313" key="3">
    <source>
        <dbReference type="EMBL" id="SIT86949.1"/>
    </source>
</evidence>
<sequence length="241" mass="24768">MPERTETLTAASAPRSLHDGSYVDWPAVFAGGVVASAIAFVFTTFGTGIGLTLASPYEGEGSALASLLAIGSWMIWTVVSSFMVGGYIAGRMRRRIDSANADEVGIRDGIHGLTVWGVGVLVGAVILAAGIGQATDVASRAEGPIAETAAAAMDATTQDESSAASDEAGTTTAPTPREDRAEADRAPTKAQADEARKYGIVAAFVVAASLFIAAAAAYWAASLGGRHRDEGRATARFGRWT</sequence>
<reference evidence="3 4" key="1">
    <citation type="submission" date="2017-01" db="EMBL/GenBank/DDBJ databases">
        <authorList>
            <person name="Mah S.A."/>
            <person name="Swanson W.J."/>
            <person name="Moy G.W."/>
            <person name="Vacquier V.D."/>
        </authorList>
    </citation>
    <scope>NUCLEOTIDE SEQUENCE [LARGE SCALE GENOMIC DNA]</scope>
    <source>
        <strain evidence="3 4">DSM 21219</strain>
    </source>
</reference>